<reference evidence="1" key="1">
    <citation type="submission" date="2020-08" db="EMBL/GenBank/DDBJ databases">
        <authorList>
            <person name="Liu C."/>
            <person name="Sun Q."/>
        </authorList>
    </citation>
    <scope>NUCLEOTIDE SEQUENCE</scope>
    <source>
        <strain evidence="1">NSJ-65</strain>
    </source>
</reference>
<protein>
    <submittedName>
        <fullName evidence="1">Uncharacterized protein</fullName>
    </submittedName>
</protein>
<name>A0A8J6LYW0_9FIRM</name>
<dbReference type="Proteomes" id="UP000597668">
    <property type="component" value="Unassembled WGS sequence"/>
</dbReference>
<proteinExistence type="predicted"/>
<dbReference type="RefSeq" id="WP_186487798.1">
    <property type="nucleotide sequence ID" value="NZ_JACOGI010000001.1"/>
</dbReference>
<gene>
    <name evidence="1" type="ORF">H8K20_06215</name>
</gene>
<keyword evidence="2" id="KW-1185">Reference proteome</keyword>
<organism evidence="1 2">
    <name type="scientific">Neobittarella massiliensis</name>
    <name type="common">ex Bilen et al. 2018</name>
    <dbReference type="NCBI Taxonomy" id="2041842"/>
    <lineage>
        <taxon>Bacteria</taxon>
        <taxon>Bacillati</taxon>
        <taxon>Bacillota</taxon>
        <taxon>Clostridia</taxon>
        <taxon>Eubacteriales</taxon>
        <taxon>Oscillospiraceae</taxon>
        <taxon>Neobittarella (ex Bilen et al. 2018)</taxon>
    </lineage>
</organism>
<evidence type="ECO:0000313" key="1">
    <source>
        <dbReference type="EMBL" id="MBC3515988.1"/>
    </source>
</evidence>
<comment type="caution">
    <text evidence="1">The sequence shown here is derived from an EMBL/GenBank/DDBJ whole genome shotgun (WGS) entry which is preliminary data.</text>
</comment>
<sequence>MERQLLEDIARQAGCLYLSDLRLKAHRTAVRQAVEQCEPAQYPLRQWADLAAYLLGEERSFADCDQAKEHLLAAL</sequence>
<dbReference type="EMBL" id="JACOGI010000001">
    <property type="protein sequence ID" value="MBC3515988.1"/>
    <property type="molecule type" value="Genomic_DNA"/>
</dbReference>
<evidence type="ECO:0000313" key="2">
    <source>
        <dbReference type="Proteomes" id="UP000597668"/>
    </source>
</evidence>
<accession>A0A8J6LYW0</accession>
<dbReference type="AlphaFoldDB" id="A0A8J6LYW0"/>